<dbReference type="EMBL" id="JAZDDG010000012">
    <property type="protein sequence ID" value="MEE1978337.1"/>
    <property type="molecule type" value="Genomic_DNA"/>
</dbReference>
<protein>
    <recommendedName>
        <fullName evidence="4">Lipoprotein</fullName>
    </recommendedName>
</protein>
<evidence type="ECO:0000313" key="3">
    <source>
        <dbReference type="Proteomes" id="UP001356308"/>
    </source>
</evidence>
<keyword evidence="3" id="KW-1185">Reference proteome</keyword>
<feature type="signal peptide" evidence="1">
    <location>
        <begin position="1"/>
        <end position="20"/>
    </location>
</feature>
<reference evidence="2 3" key="1">
    <citation type="submission" date="2024-01" db="EMBL/GenBank/DDBJ databases">
        <title>Maribacter spp. originated from different algae showed divergent polysaccharides utilization ability.</title>
        <authorList>
            <person name="Wang H."/>
            <person name="Wu Y."/>
        </authorList>
    </citation>
    <scope>NUCLEOTIDE SEQUENCE [LARGE SCALE GENOMIC DNA]</scope>
    <source>
        <strain evidence="2 3">PR1</strain>
    </source>
</reference>
<feature type="chain" id="PRO_5046355324" description="Lipoprotein" evidence="1">
    <location>
        <begin position="21"/>
        <end position="177"/>
    </location>
</feature>
<dbReference type="RefSeq" id="WP_272652988.1">
    <property type="nucleotide sequence ID" value="NZ_JAZDDG010000012.1"/>
</dbReference>
<evidence type="ECO:0000313" key="2">
    <source>
        <dbReference type="EMBL" id="MEE1978337.1"/>
    </source>
</evidence>
<organism evidence="2 3">
    <name type="scientific">Maribacter cobaltidurans</name>
    <dbReference type="NCBI Taxonomy" id="1178778"/>
    <lineage>
        <taxon>Bacteria</taxon>
        <taxon>Pseudomonadati</taxon>
        <taxon>Bacteroidota</taxon>
        <taxon>Flavobacteriia</taxon>
        <taxon>Flavobacteriales</taxon>
        <taxon>Flavobacteriaceae</taxon>
        <taxon>Maribacter</taxon>
    </lineage>
</organism>
<dbReference type="PROSITE" id="PS51257">
    <property type="entry name" value="PROKAR_LIPOPROTEIN"/>
    <property type="match status" value="1"/>
</dbReference>
<gene>
    <name evidence="2" type="ORF">V1I91_19830</name>
</gene>
<comment type="caution">
    <text evidence="2">The sequence shown here is derived from an EMBL/GenBank/DDBJ whole genome shotgun (WGS) entry which is preliminary data.</text>
</comment>
<sequence>MKGKLLFILFLVLGSCQNQAQEKLFPNYKKIIELSEFSGSGDTIPFELIISEDVAFNHQGMDFYQVNIPYYDNFFLAKKNGILYSILGDVNNIYSEDILLSLSEDNQVLGNPFKGNKCYFDKKIDSTYYYDCSDNYSIDKDHIKFEIKMLAISEDRGIEQMVVRDKISERYYVTRAK</sequence>
<proteinExistence type="predicted"/>
<name>A0ABU7IZA6_9FLAO</name>
<keyword evidence="1" id="KW-0732">Signal</keyword>
<evidence type="ECO:0008006" key="4">
    <source>
        <dbReference type="Google" id="ProtNLM"/>
    </source>
</evidence>
<accession>A0ABU7IZA6</accession>
<dbReference type="Proteomes" id="UP001356308">
    <property type="component" value="Unassembled WGS sequence"/>
</dbReference>
<evidence type="ECO:0000256" key="1">
    <source>
        <dbReference type="SAM" id="SignalP"/>
    </source>
</evidence>